<dbReference type="AlphaFoldDB" id="A0A896TAA3"/>
<dbReference type="Gene3D" id="1.10.260.40">
    <property type="entry name" value="lambda repressor-like DNA-binding domains"/>
    <property type="match status" value="1"/>
</dbReference>
<dbReference type="CDD" id="cd00093">
    <property type="entry name" value="HTH_XRE"/>
    <property type="match status" value="1"/>
</dbReference>
<dbReference type="PROSITE" id="PS50943">
    <property type="entry name" value="HTH_CROC1"/>
    <property type="match status" value="1"/>
</dbReference>
<feature type="domain" description="HTH cro/C1-type" evidence="1">
    <location>
        <begin position="172"/>
        <end position="202"/>
    </location>
</feature>
<dbReference type="RefSeq" id="WP_021215639.1">
    <property type="nucleotide sequence ID" value="NZ_CP032148.2"/>
</dbReference>
<evidence type="ECO:0000259" key="1">
    <source>
        <dbReference type="PROSITE" id="PS50943"/>
    </source>
</evidence>
<dbReference type="SUPFAM" id="SSF47413">
    <property type="entry name" value="lambda repressor-like DNA-binding domains"/>
    <property type="match status" value="1"/>
</dbReference>
<proteinExistence type="predicted"/>
<dbReference type="Proteomes" id="UP000663552">
    <property type="component" value="Chromosome"/>
</dbReference>
<gene>
    <name evidence="2" type="ORF">LL1196_1329</name>
</gene>
<reference evidence="2" key="1">
    <citation type="journal article" date="2020" name="Mol. Microbiol.">
        <title>The CWPS Rubik's cube: Linking diversity of cell wall polysaccharide structures with the encoded biosynthetic machinery of selected Lactococcus lactis strains.</title>
        <authorList>
            <person name="Mahony J."/>
            <person name="Frantzen C."/>
            <person name="Vinogradov E."/>
            <person name="Sadovskaya I."/>
            <person name="Theodorou I."/>
            <person name="Kelleher P."/>
            <person name="Chapot-Chartier M.P."/>
            <person name="Cambillau C."/>
            <person name="Holo H."/>
            <person name="van Sinderen D."/>
        </authorList>
    </citation>
    <scope>NUCLEOTIDE SEQUENCE</scope>
    <source>
        <strain evidence="2">1196</strain>
    </source>
</reference>
<dbReference type="GO" id="GO:0003677">
    <property type="term" value="F:DNA binding"/>
    <property type="evidence" value="ECO:0007669"/>
    <property type="project" value="InterPro"/>
</dbReference>
<dbReference type="InterPro" id="IPR001387">
    <property type="entry name" value="Cro/C1-type_HTH"/>
</dbReference>
<dbReference type="EMBL" id="CP032148">
    <property type="protein sequence ID" value="QSD62958.1"/>
    <property type="molecule type" value="Genomic_DNA"/>
</dbReference>
<dbReference type="Pfam" id="PF01381">
    <property type="entry name" value="HTH_3"/>
    <property type="match status" value="1"/>
</dbReference>
<name>A0A896TAA3_LACLC</name>
<sequence>MPSYKIGLKDFCLVIDESGELTKLIYPSSKDCLTPLKTVELEILKEQYLSGKIVYVDSRFVLNHTKYVEEIADEYHLTKYAKSHPSECCVSFIDLKFGTSYPRKHKSWLDMLNEPHVGGVSFGFITSSKNDLPNIVYVPNGDEENYYEILNDVSSKTLKIISEMPNELGKAIKYLREIQKMTQETLEENSNVSVSTIRRIENEPNYVCEKLSLSRICVGLKLNSYIREALFNRSPHNLNNSQENLILRFILDDCYLDEISKFEDSIEILKNLKKIN</sequence>
<dbReference type="InterPro" id="IPR010982">
    <property type="entry name" value="Lambda_DNA-bd_dom_sf"/>
</dbReference>
<protein>
    <recommendedName>
        <fullName evidence="1">HTH cro/C1-type domain-containing protein</fullName>
    </recommendedName>
</protein>
<evidence type="ECO:0000313" key="2">
    <source>
        <dbReference type="EMBL" id="QSD62958.1"/>
    </source>
</evidence>
<accession>A0A896TAA3</accession>
<organism evidence="2 3">
    <name type="scientific">Lactococcus lactis subsp. cremoris</name>
    <name type="common">Streptococcus cremoris</name>
    <dbReference type="NCBI Taxonomy" id="1359"/>
    <lineage>
        <taxon>Bacteria</taxon>
        <taxon>Bacillati</taxon>
        <taxon>Bacillota</taxon>
        <taxon>Bacilli</taxon>
        <taxon>Lactobacillales</taxon>
        <taxon>Streptococcaceae</taxon>
        <taxon>Lactococcus</taxon>
    </lineage>
</organism>
<evidence type="ECO:0000313" key="3">
    <source>
        <dbReference type="Proteomes" id="UP000663552"/>
    </source>
</evidence>